<feature type="transmembrane region" description="Helical" evidence="6">
    <location>
        <begin position="163"/>
        <end position="189"/>
    </location>
</feature>
<protein>
    <submittedName>
        <fullName evidence="7">AI-2E family transporter</fullName>
    </submittedName>
</protein>
<dbReference type="Pfam" id="PF01594">
    <property type="entry name" value="AI-2E_transport"/>
    <property type="match status" value="1"/>
</dbReference>
<feature type="transmembrane region" description="Helical" evidence="6">
    <location>
        <begin position="250"/>
        <end position="275"/>
    </location>
</feature>
<comment type="similarity">
    <text evidence="2">Belongs to the autoinducer-2 exporter (AI-2E) (TC 2.A.86) family.</text>
</comment>
<evidence type="ECO:0000256" key="2">
    <source>
        <dbReference type="ARBA" id="ARBA00009773"/>
    </source>
</evidence>
<feature type="transmembrane region" description="Helical" evidence="6">
    <location>
        <begin position="20"/>
        <end position="40"/>
    </location>
</feature>
<evidence type="ECO:0000313" key="7">
    <source>
        <dbReference type="EMBL" id="NCJ08112.1"/>
    </source>
</evidence>
<comment type="caution">
    <text evidence="7">The sequence shown here is derived from an EMBL/GenBank/DDBJ whole genome shotgun (WGS) entry which is preliminary data.</text>
</comment>
<feature type="transmembrane region" description="Helical" evidence="6">
    <location>
        <begin position="222"/>
        <end position="244"/>
    </location>
</feature>
<dbReference type="AlphaFoldDB" id="A0A8K2A1I3"/>
<dbReference type="GO" id="GO:0016020">
    <property type="term" value="C:membrane"/>
    <property type="evidence" value="ECO:0007669"/>
    <property type="project" value="UniProtKB-SubCell"/>
</dbReference>
<dbReference type="InterPro" id="IPR002549">
    <property type="entry name" value="AI-2E-like"/>
</dbReference>
<keyword evidence="8" id="KW-1185">Reference proteome</keyword>
<dbReference type="RefSeq" id="WP_161826589.1">
    <property type="nucleotide sequence ID" value="NZ_WVIC01000041.1"/>
</dbReference>
<reference evidence="7" key="1">
    <citation type="submission" date="2019-12" db="EMBL/GenBank/DDBJ databases">
        <title>High-Quality draft genome sequences of three cyanobacteria isolated from the limestone walls of the Old Cathedral of Coimbra.</title>
        <authorList>
            <person name="Tiago I."/>
            <person name="Soares F."/>
            <person name="Portugal A."/>
        </authorList>
    </citation>
    <scope>NUCLEOTIDE SEQUENCE [LARGE SCALE GENOMIC DNA]</scope>
    <source>
        <strain evidence="7">C</strain>
    </source>
</reference>
<dbReference type="GO" id="GO:0055085">
    <property type="term" value="P:transmembrane transport"/>
    <property type="evidence" value="ECO:0007669"/>
    <property type="project" value="TreeGrafter"/>
</dbReference>
<feature type="transmembrane region" description="Helical" evidence="6">
    <location>
        <begin position="80"/>
        <end position="101"/>
    </location>
</feature>
<keyword evidence="5 6" id="KW-0472">Membrane</keyword>
<evidence type="ECO:0000256" key="1">
    <source>
        <dbReference type="ARBA" id="ARBA00004141"/>
    </source>
</evidence>
<feature type="transmembrane region" description="Helical" evidence="6">
    <location>
        <begin position="46"/>
        <end position="68"/>
    </location>
</feature>
<evidence type="ECO:0000256" key="4">
    <source>
        <dbReference type="ARBA" id="ARBA00022989"/>
    </source>
</evidence>
<dbReference type="Proteomes" id="UP000607397">
    <property type="component" value="Unassembled WGS sequence"/>
</dbReference>
<dbReference type="PANTHER" id="PTHR21716:SF66">
    <property type="entry name" value="TRANSPORT PROTEIN SLL0063-RELATED"/>
    <property type="match status" value="1"/>
</dbReference>
<dbReference type="EMBL" id="WVIC01000041">
    <property type="protein sequence ID" value="NCJ08112.1"/>
    <property type="molecule type" value="Genomic_DNA"/>
</dbReference>
<dbReference type="PANTHER" id="PTHR21716">
    <property type="entry name" value="TRANSMEMBRANE PROTEIN"/>
    <property type="match status" value="1"/>
</dbReference>
<evidence type="ECO:0000256" key="6">
    <source>
        <dbReference type="SAM" id="Phobius"/>
    </source>
</evidence>
<gene>
    <name evidence="7" type="ORF">GS597_16685</name>
</gene>
<evidence type="ECO:0000313" key="8">
    <source>
        <dbReference type="Proteomes" id="UP000607397"/>
    </source>
</evidence>
<keyword evidence="3 6" id="KW-0812">Transmembrane</keyword>
<sequence length="390" mass="42238">MNRSNYFQWWYNLSVPSRLLMVGLAAPILVLNFWAVATIANFLGALITVIVVASLLAFLLNYPISWLVQRGARREPISIVVFLLALSLLSGLGIGFFPLVLNQAQQLIARLPDWIESGRQQLMLLSAEIEARGLELNLDVLTAQTFDRLQGQLQALTKSAINIALGTVSSLVDTLVAGVITIILTFYLVQHGDELWGSLIEWLPQKMQHPVSDTLKLSFQNYFIGQLILGICMASALIPTFLILKVPFGLLFGLTIGTMALIPFGGTVGIILVTLLVTLQNIWLGVKVLIAAVIVQQILENFVAPRILGSVTGLNPVWVFISVLMGAKVGGLIGVLVAVPTAVVIKTALMGVRSQITALPLSESMSETEVEVVARDSSLSAHPPEMSQVP</sequence>
<organism evidence="7 8">
    <name type="scientific">Petrachloros mirabilis ULC683</name>
    <dbReference type="NCBI Taxonomy" id="2781853"/>
    <lineage>
        <taxon>Bacteria</taxon>
        <taxon>Bacillati</taxon>
        <taxon>Cyanobacteriota</taxon>
        <taxon>Cyanophyceae</taxon>
        <taxon>Synechococcales</taxon>
        <taxon>Petrachlorosaceae</taxon>
        <taxon>Petrachloros</taxon>
        <taxon>Petrachloros mirabilis</taxon>
    </lineage>
</organism>
<name>A0A8K2A1I3_9CYAN</name>
<evidence type="ECO:0000256" key="3">
    <source>
        <dbReference type="ARBA" id="ARBA00022692"/>
    </source>
</evidence>
<comment type="subcellular location">
    <subcellularLocation>
        <location evidence="1">Membrane</location>
        <topology evidence="1">Multi-pass membrane protein</topology>
    </subcellularLocation>
</comment>
<proteinExistence type="inferred from homology"/>
<feature type="transmembrane region" description="Helical" evidence="6">
    <location>
        <begin position="319"/>
        <end position="345"/>
    </location>
</feature>
<accession>A0A8K2A1I3</accession>
<keyword evidence="4 6" id="KW-1133">Transmembrane helix</keyword>
<evidence type="ECO:0000256" key="5">
    <source>
        <dbReference type="ARBA" id="ARBA00023136"/>
    </source>
</evidence>